<feature type="compositionally biased region" description="Polar residues" evidence="1">
    <location>
        <begin position="422"/>
        <end position="435"/>
    </location>
</feature>
<gene>
    <name evidence="3" type="ORF">BCV69DRAFT_283465</name>
</gene>
<feature type="compositionally biased region" description="Polar residues" evidence="1">
    <location>
        <begin position="798"/>
        <end position="809"/>
    </location>
</feature>
<feature type="compositionally biased region" description="Polar residues" evidence="1">
    <location>
        <begin position="313"/>
        <end position="335"/>
    </location>
</feature>
<evidence type="ECO:0000259" key="2">
    <source>
        <dbReference type="PROSITE" id="PS50196"/>
    </source>
</evidence>
<feature type="region of interest" description="Disordered" evidence="1">
    <location>
        <begin position="617"/>
        <end position="950"/>
    </location>
</feature>
<dbReference type="Proteomes" id="UP000245942">
    <property type="component" value="Unassembled WGS sequence"/>
</dbReference>
<feature type="domain" description="RanBD1" evidence="2">
    <location>
        <begin position="1104"/>
        <end position="1233"/>
    </location>
</feature>
<dbReference type="SMART" id="SM00160">
    <property type="entry name" value="RanBD"/>
    <property type="match status" value="1"/>
</dbReference>
<feature type="region of interest" description="Disordered" evidence="1">
    <location>
        <begin position="293"/>
        <end position="352"/>
    </location>
</feature>
<feature type="compositionally biased region" description="Low complexity" evidence="1">
    <location>
        <begin position="485"/>
        <end position="499"/>
    </location>
</feature>
<dbReference type="PANTHER" id="PTHR38697">
    <property type="entry name" value="NUCLEAR PORE COMPLEX PROTEIN SIMILAR TO S. CEREVISIAE NUP2 (EUROFUNG)"/>
    <property type="match status" value="1"/>
</dbReference>
<sequence>MTPPLSPSTPKRRRLANGQSAPSTPASPAMRAISGLRSWLSPWKGNVKRSAAFGAADEEHEEDKEGHQGQRDEASPPPASSRRNGNEQDDDDERDDSGPLYPALPSSSTMPSLSLHAKTAFSRATAHEKPSTTFAPSAATPEAPPSASYPFTFEAPSQADTVASNPFSGQKSPLATQFTPHQRSYASPQSRAPAQSPLSRNYDLLARFFAQKAVEEAEEDGGFTSALKVDQHRLTDEEVRGCLRLIEESGRSEGQVRQVLQAGPVQQPLEAASESGFEIPRRRANVRQSWLSPAPAYHSQSPTPAMFGGNYSERMSMSPEQPLHRQTTQESSSSFLAPLGGGNGSSSRSMLTSSATEPALFARSLVGQRSNASSLAGSVSGANGSARLQNAALTRRRRPLYLGPGMSSSRHTLRQDARRSEAQSGLTRAQSTTTIGLGKRQRVEMDTNTDEVMQESEVSLPPSTSLRDLPEATRQIAGSTRLPTSSSSSALFSSQPSSSMARVNLHPSRTPASPPKQPATAQVTPDISSSPPAAKSRTASAVLSILAQPDLPKPAKSSLAIARESRAASAAAAPLRRSKRGQSVDPEEVSVNGGGAFRPDAILNPYQTASNLQIASARAAPASGSKSRTAEAVEKMKDERRRSSRLRKGTVSEERESEGGTLLEKIERSKPASLAGGSRRRGGSVGATTSGAPSSNGTGSSLAVMQEETPETPPRASSSATPSTTPLGPPPAGKSTAEDKTAEARRRLEAMKNSSSTPQQPSRSTPESASPPATPSSLSFAKSHSHVPGKPSRLSIAFNANESPSSGSTADEDEVEPFKTQRKPVEDKNKNKKAEFVFGGTEGGTKFGAAKSDDTPSRTPSSESSDTPKSAPFSFGAPAKSVSQEPQAKSAGFSFGALAPAPASNPAPSSSGTPAPFVFQPVPALKASTPAPPPAPAPSTNGTPALSVREEALRAPIGSLPHFDLSISITSTPAFALNGSSSTSKSVEELKEARKVEIRALPTFDLLRGGGEKVNAQPPASGFSFTPASASASAQASAPTSQGGSAPPSSSSSFGGFSFSAAPSAPSTNGSSTPTAPAPFVGHTAAPPSDGPAPAAAAAAGGDEPPTPSPSALLGSGQGEENEKTLFEARAKFWKFESGKWVDLGVGLARIKEQQEEEEEKGEDAAPKRRLLVRNIGNGAVSVNFRLFEGFSVTQTGNSLSFTGFQEGVGLPMRCKVKTEDGAGEFKRGLEGK</sequence>
<feature type="compositionally biased region" description="Polar residues" evidence="1">
    <location>
        <begin position="158"/>
        <end position="197"/>
    </location>
</feature>
<feature type="compositionally biased region" description="Basic and acidic residues" evidence="1">
    <location>
        <begin position="816"/>
        <end position="835"/>
    </location>
</feature>
<feature type="compositionally biased region" description="Low complexity" evidence="1">
    <location>
        <begin position="103"/>
        <end position="115"/>
    </location>
</feature>
<feature type="compositionally biased region" description="Basic and acidic residues" evidence="1">
    <location>
        <begin position="63"/>
        <end position="74"/>
    </location>
</feature>
<dbReference type="AlphaFoldDB" id="A0A316U3R6"/>
<feature type="compositionally biased region" description="Polar residues" evidence="1">
    <location>
        <begin position="17"/>
        <end position="26"/>
    </location>
</feature>
<keyword evidence="4" id="KW-1185">Reference proteome</keyword>
<accession>A0A316U3R6</accession>
<feature type="compositionally biased region" description="Low complexity" evidence="1">
    <location>
        <begin position="897"/>
        <end position="916"/>
    </location>
</feature>
<organism evidence="3 4">
    <name type="scientific">Pseudomicrostroma glucosiphilum</name>
    <dbReference type="NCBI Taxonomy" id="1684307"/>
    <lineage>
        <taxon>Eukaryota</taxon>
        <taxon>Fungi</taxon>
        <taxon>Dikarya</taxon>
        <taxon>Basidiomycota</taxon>
        <taxon>Ustilaginomycotina</taxon>
        <taxon>Exobasidiomycetes</taxon>
        <taxon>Microstromatales</taxon>
        <taxon>Microstromatales incertae sedis</taxon>
        <taxon>Pseudomicrostroma</taxon>
    </lineage>
</organism>
<dbReference type="PROSITE" id="PS50196">
    <property type="entry name" value="RANBD1"/>
    <property type="match status" value="1"/>
</dbReference>
<dbReference type="CDD" id="cd13170">
    <property type="entry name" value="RanBD_NUP50"/>
    <property type="match status" value="1"/>
</dbReference>
<dbReference type="RefSeq" id="XP_025347096.1">
    <property type="nucleotide sequence ID" value="XM_025492719.1"/>
</dbReference>
<feature type="compositionally biased region" description="Polar residues" evidence="1">
    <location>
        <begin position="519"/>
        <end position="535"/>
    </location>
</feature>
<dbReference type="InterPro" id="IPR011993">
    <property type="entry name" value="PH-like_dom_sf"/>
</dbReference>
<feature type="compositionally biased region" description="Low complexity" evidence="1">
    <location>
        <begin position="714"/>
        <end position="726"/>
    </location>
</feature>
<dbReference type="GeneID" id="37014453"/>
<dbReference type="OrthoDB" id="185618at2759"/>
<evidence type="ECO:0000313" key="4">
    <source>
        <dbReference type="Proteomes" id="UP000245942"/>
    </source>
</evidence>
<dbReference type="SUPFAM" id="SSF50729">
    <property type="entry name" value="PH domain-like"/>
    <property type="match status" value="1"/>
</dbReference>
<feature type="region of interest" description="Disordered" evidence="1">
    <location>
        <begin position="998"/>
        <end position="1122"/>
    </location>
</feature>
<name>A0A316U3R6_9BASI</name>
<proteinExistence type="predicted"/>
<feature type="compositionally biased region" description="Basic and acidic residues" evidence="1">
    <location>
        <begin position="650"/>
        <end position="670"/>
    </location>
</feature>
<feature type="region of interest" description="Disordered" evidence="1">
    <location>
        <begin position="1"/>
        <end position="30"/>
    </location>
</feature>
<feature type="compositionally biased region" description="Basic and acidic residues" evidence="1">
    <location>
        <begin position="736"/>
        <end position="750"/>
    </location>
</feature>
<feature type="region of interest" description="Disordered" evidence="1">
    <location>
        <begin position="568"/>
        <end position="598"/>
    </location>
</feature>
<feature type="compositionally biased region" description="Low complexity" evidence="1">
    <location>
        <begin position="131"/>
        <end position="148"/>
    </location>
</feature>
<protein>
    <recommendedName>
        <fullName evidence="2">RanBD1 domain-containing protein</fullName>
    </recommendedName>
</protein>
<dbReference type="InterPro" id="IPR053074">
    <property type="entry name" value="NPC_Nucleoporin"/>
</dbReference>
<feature type="compositionally biased region" description="Basic and acidic residues" evidence="1">
    <location>
        <begin position="628"/>
        <end position="641"/>
    </location>
</feature>
<dbReference type="EMBL" id="KZ819329">
    <property type="protein sequence ID" value="PWN19936.1"/>
    <property type="molecule type" value="Genomic_DNA"/>
</dbReference>
<dbReference type="Gene3D" id="2.30.29.30">
    <property type="entry name" value="Pleckstrin-homology domain (PH domain)/Phosphotyrosine-binding domain (PTB)"/>
    <property type="match status" value="1"/>
</dbReference>
<feature type="compositionally biased region" description="Low complexity" evidence="1">
    <location>
        <begin position="754"/>
        <end position="779"/>
    </location>
</feature>
<feature type="compositionally biased region" description="Low complexity" evidence="1">
    <location>
        <begin position="1018"/>
        <end position="1067"/>
    </location>
</feature>
<feature type="compositionally biased region" description="Polar residues" evidence="1">
    <location>
        <begin position="857"/>
        <end position="868"/>
    </location>
</feature>
<feature type="compositionally biased region" description="Low complexity" evidence="1">
    <location>
        <begin position="686"/>
        <end position="695"/>
    </location>
</feature>
<feature type="region of interest" description="Disordered" evidence="1">
    <location>
        <begin position="390"/>
        <end position="535"/>
    </location>
</feature>
<evidence type="ECO:0000313" key="3">
    <source>
        <dbReference type="EMBL" id="PWN19936.1"/>
    </source>
</evidence>
<dbReference type="STRING" id="1684307.A0A316U3R6"/>
<feature type="region of interest" description="Disordered" evidence="1">
    <location>
        <begin position="50"/>
        <end position="197"/>
    </location>
</feature>
<dbReference type="PANTHER" id="PTHR38697:SF1">
    <property type="entry name" value="NUCLEAR PORE COMPLEX PROTEIN SIMILAR TO S. CEREVISIAE NUP2 (EUROFUNG)"/>
    <property type="match status" value="1"/>
</dbReference>
<evidence type="ECO:0000256" key="1">
    <source>
        <dbReference type="SAM" id="MobiDB-lite"/>
    </source>
</evidence>
<dbReference type="InterPro" id="IPR000156">
    <property type="entry name" value="Ran_bind_dom"/>
</dbReference>
<reference evidence="3 4" key="1">
    <citation type="journal article" date="2018" name="Mol. Biol. Evol.">
        <title>Broad Genomic Sampling Reveals a Smut Pathogenic Ancestry of the Fungal Clade Ustilaginomycotina.</title>
        <authorList>
            <person name="Kijpornyongpan T."/>
            <person name="Mondo S.J."/>
            <person name="Barry K."/>
            <person name="Sandor L."/>
            <person name="Lee J."/>
            <person name="Lipzen A."/>
            <person name="Pangilinan J."/>
            <person name="LaButti K."/>
            <person name="Hainaut M."/>
            <person name="Henrissat B."/>
            <person name="Grigoriev I.V."/>
            <person name="Spatafora J.W."/>
            <person name="Aime M.C."/>
        </authorList>
    </citation>
    <scope>NUCLEOTIDE SEQUENCE [LARGE SCALE GENOMIC DNA]</scope>
    <source>
        <strain evidence="3 4">MCA 4718</strain>
    </source>
</reference>
<feature type="compositionally biased region" description="Low complexity" evidence="1">
    <location>
        <begin position="1084"/>
        <end position="1104"/>
    </location>
</feature>